<organism evidence="1 2">
    <name type="scientific">Agaribacter marinus</name>
    <dbReference type="NCBI Taxonomy" id="1431249"/>
    <lineage>
        <taxon>Bacteria</taxon>
        <taxon>Pseudomonadati</taxon>
        <taxon>Pseudomonadota</taxon>
        <taxon>Gammaproteobacteria</taxon>
        <taxon>Alteromonadales</taxon>
        <taxon>Alteromonadaceae</taxon>
        <taxon>Agaribacter</taxon>
    </lineage>
</organism>
<evidence type="ECO:0000313" key="1">
    <source>
        <dbReference type="EMBL" id="GLR69947.1"/>
    </source>
</evidence>
<dbReference type="InterPro" id="IPR021457">
    <property type="entry name" value="DUF3108"/>
</dbReference>
<dbReference type="EMBL" id="BSOT01000005">
    <property type="protein sequence ID" value="GLR69947.1"/>
    <property type="molecule type" value="Genomic_DNA"/>
</dbReference>
<gene>
    <name evidence="1" type="ORF">GCM10007852_08550</name>
</gene>
<evidence type="ECO:0008006" key="3">
    <source>
        <dbReference type="Google" id="ProtNLM"/>
    </source>
</evidence>
<accession>A0AA37WHK6</accession>
<dbReference type="Pfam" id="PF11306">
    <property type="entry name" value="DUF3108"/>
    <property type="match status" value="1"/>
</dbReference>
<reference evidence="1" key="2">
    <citation type="submission" date="2023-01" db="EMBL/GenBank/DDBJ databases">
        <title>Draft genome sequence of Agaribacter marinus strain NBRC 110023.</title>
        <authorList>
            <person name="Sun Q."/>
            <person name="Mori K."/>
        </authorList>
    </citation>
    <scope>NUCLEOTIDE SEQUENCE</scope>
    <source>
        <strain evidence="1">NBRC 110023</strain>
    </source>
</reference>
<dbReference type="Proteomes" id="UP001156601">
    <property type="component" value="Unassembled WGS sequence"/>
</dbReference>
<comment type="caution">
    <text evidence="1">The sequence shown here is derived from an EMBL/GenBank/DDBJ whole genome shotgun (WGS) entry which is preliminary data.</text>
</comment>
<proteinExistence type="predicted"/>
<protein>
    <recommendedName>
        <fullName evidence="3">DUF3108 domain-containing protein</fullName>
    </recommendedName>
</protein>
<name>A0AA37WHK6_9ALTE</name>
<reference evidence="1" key="1">
    <citation type="journal article" date="2014" name="Int. J. Syst. Evol. Microbiol.">
        <title>Complete genome sequence of Corynebacterium casei LMG S-19264T (=DSM 44701T), isolated from a smear-ripened cheese.</title>
        <authorList>
            <consortium name="US DOE Joint Genome Institute (JGI-PGF)"/>
            <person name="Walter F."/>
            <person name="Albersmeier A."/>
            <person name="Kalinowski J."/>
            <person name="Ruckert C."/>
        </authorList>
    </citation>
    <scope>NUCLEOTIDE SEQUENCE</scope>
    <source>
        <strain evidence="1">NBRC 110023</strain>
    </source>
</reference>
<keyword evidence="2" id="KW-1185">Reference proteome</keyword>
<dbReference type="RefSeq" id="WP_284216253.1">
    <property type="nucleotide sequence ID" value="NZ_BSOT01000005.1"/>
</dbReference>
<sequence>MKLLSKAFSKQIFSSIVFLLLTFNVFAASPFSIKPFNAEYTAYHDNDEVGKATLQLEKLPDDTYKMRYTSKVSKFFLSDKRYETSIFSVDTSTSQTAELLPISYEYVRKGTGRNKYLFVEFNQQNKQILVNDDAKFPWDGELDGQLLRLDLSQRLSSNVDTFTYHFINSRGEKRRYVLEKMNKETLKLPYGEIDAIKVKINRETNKRKTYVWFAPSLNWSLVRLQQFKEGKEQGDMKLSSFVQ</sequence>
<dbReference type="AlphaFoldDB" id="A0AA37WHK6"/>
<evidence type="ECO:0000313" key="2">
    <source>
        <dbReference type="Proteomes" id="UP001156601"/>
    </source>
</evidence>